<evidence type="ECO:0000256" key="12">
    <source>
        <dbReference type="SAM" id="Phobius"/>
    </source>
</evidence>
<dbReference type="Pfam" id="PF00672">
    <property type="entry name" value="HAMP"/>
    <property type="match status" value="1"/>
</dbReference>
<keyword evidence="8 12" id="KW-1133">Transmembrane helix</keyword>
<evidence type="ECO:0000256" key="2">
    <source>
        <dbReference type="ARBA" id="ARBA00004370"/>
    </source>
</evidence>
<feature type="transmembrane region" description="Helical" evidence="12">
    <location>
        <begin position="362"/>
        <end position="382"/>
    </location>
</feature>
<evidence type="ECO:0000256" key="11">
    <source>
        <dbReference type="SAM" id="MobiDB-lite"/>
    </source>
</evidence>
<evidence type="ECO:0000256" key="1">
    <source>
        <dbReference type="ARBA" id="ARBA00000085"/>
    </source>
</evidence>
<dbReference type="SUPFAM" id="SSF55874">
    <property type="entry name" value="ATPase domain of HSP90 chaperone/DNA topoisomerase II/histidine kinase"/>
    <property type="match status" value="1"/>
</dbReference>
<dbReference type="PANTHER" id="PTHR45436:SF5">
    <property type="entry name" value="SENSOR HISTIDINE KINASE TRCS"/>
    <property type="match status" value="1"/>
</dbReference>
<keyword evidence="16" id="KW-1185">Reference proteome</keyword>
<dbReference type="Pfam" id="PF02518">
    <property type="entry name" value="HATPase_c"/>
    <property type="match status" value="1"/>
</dbReference>
<evidence type="ECO:0000256" key="4">
    <source>
        <dbReference type="ARBA" id="ARBA00022553"/>
    </source>
</evidence>
<sequence>MNRRVSLGMPGVPSTLADASSKQARRRFRWFSWWKAADEVTQTPPARANQDGKDQGRREPVLVGGRKPLAADYTNVTKVVPLRDRRDVSHPEASPAEMLRSDLPRPERPGRGREEVDRDSAGDEAQKMRRDKTRPSASHRPLWQSPLTRRILAVNMLALAIPIIGLLYLDSYRSSLIQSELELLQTEGKLFSGALAASGVATGPLGDERLVPETTRQTVRRLVDVSKTRARLFAPDGALLADSFLLSGPGGVVEIQPLPPPEPDHGFLWQAVIQAYNWALALLPNGTRLPPYSESAIQTAGDYPEVQKALSGEIGTFIRDAGNGSLVLSVAVPVQRYRQVLGALFLTKSGESIENTLRDTRLTILGVFGVALTVTVLLSFYLSSTIALPIHRLADAADRVRRAKGRKITIPDLTRRRDEIGDLSGSLRDMTRAVWNRMDAIERFAADVAHEIKNPLTSLRSAVETVARVEDPLQQKKLMSIILDDVQRLNRLISDISDASRVDAEMSRSEAGPVDLRDILQAMADIHATTADDTAPHLSLDLPEKTNLTVLGMEGRLGQVLRNLVSNAISFSPPAGEIVLRARRQGRSILVMVDDQGPGIPPDKLTAIFERFYSERPKGEKFGTHSGLGLSISKQIVEAHGGTLTAENLRDEENNILGARFTLRLPAI</sequence>
<dbReference type="InterPro" id="IPR003594">
    <property type="entry name" value="HATPase_dom"/>
</dbReference>
<gene>
    <name evidence="15" type="ORF">SMD27_05825</name>
</gene>
<evidence type="ECO:0000256" key="8">
    <source>
        <dbReference type="ARBA" id="ARBA00022989"/>
    </source>
</evidence>
<evidence type="ECO:0000256" key="3">
    <source>
        <dbReference type="ARBA" id="ARBA00012438"/>
    </source>
</evidence>
<keyword evidence="4" id="KW-0597">Phosphoprotein</keyword>
<feature type="region of interest" description="Disordered" evidence="11">
    <location>
        <begin position="41"/>
        <end position="68"/>
    </location>
</feature>
<dbReference type="PROSITE" id="PS50885">
    <property type="entry name" value="HAMP"/>
    <property type="match status" value="1"/>
</dbReference>
<dbReference type="Pfam" id="PF13756">
    <property type="entry name" value="Stimulus_sens_1"/>
    <property type="match status" value="1"/>
</dbReference>
<keyword evidence="7" id="KW-0418">Kinase</keyword>
<comment type="caution">
    <text evidence="15">The sequence shown here is derived from an EMBL/GenBank/DDBJ whole genome shotgun (WGS) entry which is preliminary data.</text>
</comment>
<evidence type="ECO:0000256" key="5">
    <source>
        <dbReference type="ARBA" id="ARBA00022679"/>
    </source>
</evidence>
<dbReference type="PROSITE" id="PS50109">
    <property type="entry name" value="HIS_KIN"/>
    <property type="match status" value="1"/>
</dbReference>
<dbReference type="EC" id="2.7.13.3" evidence="3"/>
<evidence type="ECO:0000256" key="7">
    <source>
        <dbReference type="ARBA" id="ARBA00022777"/>
    </source>
</evidence>
<feature type="region of interest" description="Disordered" evidence="11">
    <location>
        <begin position="82"/>
        <end position="141"/>
    </location>
</feature>
<comment type="subcellular location">
    <subcellularLocation>
        <location evidence="2">Membrane</location>
    </subcellularLocation>
</comment>
<keyword evidence="5" id="KW-0808">Transferase</keyword>
<name>A0ABU5E917_9PROT</name>
<dbReference type="CDD" id="cd00082">
    <property type="entry name" value="HisKA"/>
    <property type="match status" value="1"/>
</dbReference>
<evidence type="ECO:0000313" key="16">
    <source>
        <dbReference type="Proteomes" id="UP001279642"/>
    </source>
</evidence>
<evidence type="ECO:0000256" key="9">
    <source>
        <dbReference type="ARBA" id="ARBA00023012"/>
    </source>
</evidence>
<evidence type="ECO:0000256" key="10">
    <source>
        <dbReference type="ARBA" id="ARBA00023136"/>
    </source>
</evidence>
<dbReference type="Gene3D" id="1.10.287.130">
    <property type="match status" value="1"/>
</dbReference>
<proteinExistence type="predicted"/>
<dbReference type="SMART" id="SM00388">
    <property type="entry name" value="HisKA"/>
    <property type="match status" value="1"/>
</dbReference>
<organism evidence="15 16">
    <name type="scientific">Dongia soli</name>
    <dbReference type="NCBI Taxonomy" id="600628"/>
    <lineage>
        <taxon>Bacteria</taxon>
        <taxon>Pseudomonadati</taxon>
        <taxon>Pseudomonadota</taxon>
        <taxon>Alphaproteobacteria</taxon>
        <taxon>Rhodospirillales</taxon>
        <taxon>Dongiaceae</taxon>
        <taxon>Dongia</taxon>
    </lineage>
</organism>
<dbReference type="Gene3D" id="3.30.565.10">
    <property type="entry name" value="Histidine kinase-like ATPase, C-terminal domain"/>
    <property type="match status" value="1"/>
</dbReference>
<dbReference type="Proteomes" id="UP001279642">
    <property type="component" value="Unassembled WGS sequence"/>
</dbReference>
<dbReference type="RefSeq" id="WP_320507375.1">
    <property type="nucleotide sequence ID" value="NZ_JAXCLW010000001.1"/>
</dbReference>
<dbReference type="InterPro" id="IPR003661">
    <property type="entry name" value="HisK_dim/P_dom"/>
</dbReference>
<dbReference type="InterPro" id="IPR050428">
    <property type="entry name" value="TCS_sensor_his_kinase"/>
</dbReference>
<dbReference type="InterPro" id="IPR004358">
    <property type="entry name" value="Sig_transdc_His_kin-like_C"/>
</dbReference>
<dbReference type="CDD" id="cd06225">
    <property type="entry name" value="HAMP"/>
    <property type="match status" value="1"/>
</dbReference>
<feature type="domain" description="HAMP" evidence="14">
    <location>
        <begin position="384"/>
        <end position="439"/>
    </location>
</feature>
<feature type="compositionally biased region" description="Basic and acidic residues" evidence="11">
    <location>
        <begin position="99"/>
        <end position="128"/>
    </location>
</feature>
<evidence type="ECO:0000259" key="13">
    <source>
        <dbReference type="PROSITE" id="PS50109"/>
    </source>
</evidence>
<dbReference type="InterPro" id="IPR005467">
    <property type="entry name" value="His_kinase_dom"/>
</dbReference>
<dbReference type="InterPro" id="IPR036890">
    <property type="entry name" value="HATPase_C_sf"/>
</dbReference>
<evidence type="ECO:0000256" key="6">
    <source>
        <dbReference type="ARBA" id="ARBA00022692"/>
    </source>
</evidence>
<dbReference type="EMBL" id="JAXCLW010000001">
    <property type="protein sequence ID" value="MDY0882351.1"/>
    <property type="molecule type" value="Genomic_DNA"/>
</dbReference>
<dbReference type="SMART" id="SM00304">
    <property type="entry name" value="HAMP"/>
    <property type="match status" value="1"/>
</dbReference>
<keyword evidence="10 12" id="KW-0472">Membrane</keyword>
<dbReference type="Pfam" id="PF00512">
    <property type="entry name" value="HisKA"/>
    <property type="match status" value="1"/>
</dbReference>
<feature type="compositionally biased region" description="Basic and acidic residues" evidence="11">
    <location>
        <begin position="50"/>
        <end position="60"/>
    </location>
</feature>
<reference evidence="15 16" key="1">
    <citation type="journal article" date="2016" name="Antonie Van Leeuwenhoek">
        <title>Dongia soli sp. nov., isolated from soil from Dokdo, Korea.</title>
        <authorList>
            <person name="Kim D.U."/>
            <person name="Lee H."/>
            <person name="Kim H."/>
            <person name="Kim S.G."/>
            <person name="Ka J.O."/>
        </authorList>
    </citation>
    <scope>NUCLEOTIDE SEQUENCE [LARGE SCALE GENOMIC DNA]</scope>
    <source>
        <strain evidence="15 16">D78</strain>
    </source>
</reference>
<evidence type="ECO:0000313" key="15">
    <source>
        <dbReference type="EMBL" id="MDY0882351.1"/>
    </source>
</evidence>
<dbReference type="InterPro" id="IPR025908">
    <property type="entry name" value="Sensor_TM1"/>
</dbReference>
<feature type="transmembrane region" description="Helical" evidence="12">
    <location>
        <begin position="151"/>
        <end position="169"/>
    </location>
</feature>
<dbReference type="Gene3D" id="6.10.340.10">
    <property type="match status" value="1"/>
</dbReference>
<keyword evidence="6 12" id="KW-0812">Transmembrane</keyword>
<keyword evidence="9" id="KW-0902">Two-component regulatory system</keyword>
<dbReference type="SMART" id="SM00387">
    <property type="entry name" value="HATPase_c"/>
    <property type="match status" value="1"/>
</dbReference>
<dbReference type="InterPro" id="IPR025919">
    <property type="entry name" value="Stimulus_sens_dom"/>
</dbReference>
<dbReference type="Pfam" id="PF13755">
    <property type="entry name" value="Sensor_TM1"/>
    <property type="match status" value="1"/>
</dbReference>
<protein>
    <recommendedName>
        <fullName evidence="3">histidine kinase</fullName>
        <ecNumber evidence="3">2.7.13.3</ecNumber>
    </recommendedName>
</protein>
<dbReference type="SUPFAM" id="SSF47384">
    <property type="entry name" value="Homodimeric domain of signal transducing histidine kinase"/>
    <property type="match status" value="1"/>
</dbReference>
<dbReference type="PANTHER" id="PTHR45436">
    <property type="entry name" value="SENSOR HISTIDINE KINASE YKOH"/>
    <property type="match status" value="1"/>
</dbReference>
<feature type="domain" description="Histidine kinase" evidence="13">
    <location>
        <begin position="447"/>
        <end position="668"/>
    </location>
</feature>
<evidence type="ECO:0000259" key="14">
    <source>
        <dbReference type="PROSITE" id="PS50885"/>
    </source>
</evidence>
<comment type="catalytic activity">
    <reaction evidence="1">
        <text>ATP + protein L-histidine = ADP + protein N-phospho-L-histidine.</text>
        <dbReference type="EC" id="2.7.13.3"/>
    </reaction>
</comment>
<dbReference type="InterPro" id="IPR003660">
    <property type="entry name" value="HAMP_dom"/>
</dbReference>
<dbReference type="InterPro" id="IPR036097">
    <property type="entry name" value="HisK_dim/P_sf"/>
</dbReference>
<feature type="region of interest" description="Disordered" evidence="11">
    <location>
        <begin position="1"/>
        <end position="21"/>
    </location>
</feature>
<dbReference type="PRINTS" id="PR00344">
    <property type="entry name" value="BCTRLSENSOR"/>
</dbReference>
<accession>A0ABU5E917</accession>